<evidence type="ECO:0000313" key="2">
    <source>
        <dbReference type="EMBL" id="CAH2092446.1"/>
    </source>
</evidence>
<evidence type="ECO:0000313" key="3">
    <source>
        <dbReference type="Proteomes" id="UP001153954"/>
    </source>
</evidence>
<keyword evidence="3" id="KW-1185">Reference proteome</keyword>
<sequence length="107" mass="11602">MLPLLRSNLPPALDDLDKAECLASSLESQCSPSTEPIDPGHLCEVNLEVERRAAATPSPSDEPLSPTTLDEVKSILQDLNTKKAPGPDRITNKTLRRRTSQVATKVT</sequence>
<proteinExistence type="predicted"/>
<dbReference type="EMBL" id="CAKOGL010000011">
    <property type="protein sequence ID" value="CAH2092446.1"/>
    <property type="molecule type" value="Genomic_DNA"/>
</dbReference>
<reference evidence="2" key="1">
    <citation type="submission" date="2022-03" db="EMBL/GenBank/DDBJ databases">
        <authorList>
            <person name="Tunstrom K."/>
        </authorList>
    </citation>
    <scope>NUCLEOTIDE SEQUENCE</scope>
</reference>
<protein>
    <recommendedName>
        <fullName evidence="4">Reverse transcriptase</fullName>
    </recommendedName>
</protein>
<evidence type="ECO:0008006" key="4">
    <source>
        <dbReference type="Google" id="ProtNLM"/>
    </source>
</evidence>
<dbReference type="Proteomes" id="UP001153954">
    <property type="component" value="Unassembled WGS sequence"/>
</dbReference>
<name>A0AAU9TZ40_EUPED</name>
<gene>
    <name evidence="2" type="ORF">EEDITHA_LOCUS8201</name>
</gene>
<feature type="region of interest" description="Disordered" evidence="1">
    <location>
        <begin position="77"/>
        <end position="107"/>
    </location>
</feature>
<comment type="caution">
    <text evidence="2">The sequence shown here is derived from an EMBL/GenBank/DDBJ whole genome shotgun (WGS) entry which is preliminary data.</text>
</comment>
<accession>A0AAU9TZ40</accession>
<dbReference type="AlphaFoldDB" id="A0AAU9TZ40"/>
<evidence type="ECO:0000256" key="1">
    <source>
        <dbReference type="SAM" id="MobiDB-lite"/>
    </source>
</evidence>
<organism evidence="2 3">
    <name type="scientific">Euphydryas editha</name>
    <name type="common">Edith's checkerspot</name>
    <dbReference type="NCBI Taxonomy" id="104508"/>
    <lineage>
        <taxon>Eukaryota</taxon>
        <taxon>Metazoa</taxon>
        <taxon>Ecdysozoa</taxon>
        <taxon>Arthropoda</taxon>
        <taxon>Hexapoda</taxon>
        <taxon>Insecta</taxon>
        <taxon>Pterygota</taxon>
        <taxon>Neoptera</taxon>
        <taxon>Endopterygota</taxon>
        <taxon>Lepidoptera</taxon>
        <taxon>Glossata</taxon>
        <taxon>Ditrysia</taxon>
        <taxon>Papilionoidea</taxon>
        <taxon>Nymphalidae</taxon>
        <taxon>Nymphalinae</taxon>
        <taxon>Euphydryas</taxon>
    </lineage>
</organism>